<keyword evidence="8" id="KW-1185">Reference proteome</keyword>
<name>A0AAP0RPW2_LIQFO</name>
<dbReference type="SUPFAM" id="SSF57850">
    <property type="entry name" value="RING/U-box"/>
    <property type="match status" value="1"/>
</dbReference>
<dbReference type="GO" id="GO:0061665">
    <property type="term" value="F:SUMO ligase activity"/>
    <property type="evidence" value="ECO:0007669"/>
    <property type="project" value="TreeGrafter"/>
</dbReference>
<dbReference type="AlphaFoldDB" id="A0AAP0RPW2"/>
<feature type="compositionally biased region" description="Polar residues" evidence="5">
    <location>
        <begin position="640"/>
        <end position="667"/>
    </location>
</feature>
<gene>
    <name evidence="7" type="ORF">L1049_013371</name>
</gene>
<dbReference type="GO" id="GO:0008270">
    <property type="term" value="F:zinc ion binding"/>
    <property type="evidence" value="ECO:0007669"/>
    <property type="project" value="UniProtKB-KW"/>
</dbReference>
<comment type="caution">
    <text evidence="7">The sequence shown here is derived from an EMBL/GenBank/DDBJ whole genome shotgun (WGS) entry which is preliminary data.</text>
</comment>
<dbReference type="PROSITE" id="PS51044">
    <property type="entry name" value="ZF_SP_RING"/>
    <property type="match status" value="1"/>
</dbReference>
<dbReference type="Gene3D" id="3.30.40.10">
    <property type="entry name" value="Zinc/RING finger domain, C3HC4 (zinc finger)"/>
    <property type="match status" value="1"/>
</dbReference>
<evidence type="ECO:0000256" key="5">
    <source>
        <dbReference type="SAM" id="MobiDB-lite"/>
    </source>
</evidence>
<organism evidence="7 8">
    <name type="scientific">Liquidambar formosana</name>
    <name type="common">Formosan gum</name>
    <dbReference type="NCBI Taxonomy" id="63359"/>
    <lineage>
        <taxon>Eukaryota</taxon>
        <taxon>Viridiplantae</taxon>
        <taxon>Streptophyta</taxon>
        <taxon>Embryophyta</taxon>
        <taxon>Tracheophyta</taxon>
        <taxon>Spermatophyta</taxon>
        <taxon>Magnoliopsida</taxon>
        <taxon>eudicotyledons</taxon>
        <taxon>Gunneridae</taxon>
        <taxon>Pentapetalae</taxon>
        <taxon>Saxifragales</taxon>
        <taxon>Altingiaceae</taxon>
        <taxon>Liquidambar</taxon>
    </lineage>
</organism>
<protein>
    <recommendedName>
        <fullName evidence="6">SP-RING-type domain-containing protein</fullName>
    </recommendedName>
</protein>
<dbReference type="PANTHER" id="PTHR10782:SF4">
    <property type="entry name" value="TONALLI, ISOFORM E"/>
    <property type="match status" value="1"/>
</dbReference>
<dbReference type="Proteomes" id="UP001415857">
    <property type="component" value="Unassembled WGS sequence"/>
</dbReference>
<evidence type="ECO:0000256" key="1">
    <source>
        <dbReference type="ARBA" id="ARBA00022723"/>
    </source>
</evidence>
<evidence type="ECO:0000256" key="4">
    <source>
        <dbReference type="PROSITE-ProRule" id="PRU00452"/>
    </source>
</evidence>
<dbReference type="PANTHER" id="PTHR10782">
    <property type="entry name" value="ZINC FINGER MIZ DOMAIN-CONTAINING PROTEIN"/>
    <property type="match status" value="1"/>
</dbReference>
<evidence type="ECO:0000313" key="8">
    <source>
        <dbReference type="Proteomes" id="UP001415857"/>
    </source>
</evidence>
<dbReference type="EMBL" id="JBBPBK010000008">
    <property type="protein sequence ID" value="KAK9279691.1"/>
    <property type="molecule type" value="Genomic_DNA"/>
</dbReference>
<sequence length="723" mass="78303">MGHILSSLKTKPGYGAFVADFHMPKSMMSSAQEQIYLFVAQTDNLDTSSCIVTPQQVNFLINGKGVKGRINSSLDKGPQHPTNVTAMLKCGINLLQVVGQFNGHYIVVIALMGLISSSETPVLQDYVQPVVAALDTDFEIKVGLLRISLNCPISCRLIRTPVKGRLCKHLQCFDYENFMEINSRKPSWRCPLCDQSVCYPDIRIDQNIVKILKEVGENIAEVIVSTDGSWKAVLESEDHKDGQGQRWQQEGSDQCESIEFSRIPADVIDLAMGGDSDACGLSIFGREKKNPFLDNLEGYFTSGNLVAPEVNDTFRVDQNASAQMEDDFWSGIMFASTSAPQHLTAPATNSDSRTDAGISYTPPFNFMHSRVLADAVSPAPSRESVDSREETHFTLSLPQNQLFDPSSLRNVSPTPSAIQSISAQAQGPSSCQQIRALNSSVPSVASSPTPQSTHSMALNTVGFAAVNGGTESDQQLSRLLMNSVPVSNVASSSTQHHSVTQSGVEHDRRLVSGKSAQQVIAGLPVQSPDAHSRPSRFPSLLQNPNHSIPSNWRTSNTMTQSQNVVHPSIHVQSVQIQQKCGGVQATGAVTNKQPMLRAAAQQTAQVSRSPPSVPVQLQASRTGTAFSIGMVAERLKTTGEQRQTSGGTTQPISRPDGSSTLASTHNWRPTGRMRGSLTGEAYSAALSQFMIQPTQPAAQDSQSPSNLTVKSSWSIAYIWAYRE</sequence>
<feature type="domain" description="SP-RING-type" evidence="6">
    <location>
        <begin position="136"/>
        <end position="217"/>
    </location>
</feature>
<evidence type="ECO:0000259" key="6">
    <source>
        <dbReference type="PROSITE" id="PS51044"/>
    </source>
</evidence>
<dbReference type="GO" id="GO:0016925">
    <property type="term" value="P:protein sumoylation"/>
    <property type="evidence" value="ECO:0007669"/>
    <property type="project" value="TreeGrafter"/>
</dbReference>
<keyword evidence="1" id="KW-0479">Metal-binding</keyword>
<accession>A0AAP0RPW2</accession>
<evidence type="ECO:0000256" key="2">
    <source>
        <dbReference type="ARBA" id="ARBA00022771"/>
    </source>
</evidence>
<feature type="region of interest" description="Disordered" evidence="5">
    <location>
        <begin position="637"/>
        <end position="672"/>
    </location>
</feature>
<evidence type="ECO:0000313" key="7">
    <source>
        <dbReference type="EMBL" id="KAK9279691.1"/>
    </source>
</evidence>
<reference evidence="7 8" key="1">
    <citation type="journal article" date="2024" name="Plant J.">
        <title>Genome sequences and population genomics reveal climatic adaptation and genomic divergence between two closely related sweetgum species.</title>
        <authorList>
            <person name="Xu W.Q."/>
            <person name="Ren C.Q."/>
            <person name="Zhang X.Y."/>
            <person name="Comes H.P."/>
            <person name="Liu X.H."/>
            <person name="Li Y.G."/>
            <person name="Kettle C.J."/>
            <person name="Jalonen R."/>
            <person name="Gaisberger H."/>
            <person name="Ma Y.Z."/>
            <person name="Qiu Y.X."/>
        </authorList>
    </citation>
    <scope>NUCLEOTIDE SEQUENCE [LARGE SCALE GENOMIC DNA]</scope>
    <source>
        <strain evidence="7">Hangzhou</strain>
    </source>
</reference>
<feature type="region of interest" description="Disordered" evidence="5">
    <location>
        <begin position="525"/>
        <end position="545"/>
    </location>
</feature>
<keyword evidence="3" id="KW-0862">Zinc</keyword>
<dbReference type="CDD" id="cd16650">
    <property type="entry name" value="SP-RING_PIAS-like"/>
    <property type="match status" value="1"/>
</dbReference>
<dbReference type="GO" id="GO:0000785">
    <property type="term" value="C:chromatin"/>
    <property type="evidence" value="ECO:0007669"/>
    <property type="project" value="TreeGrafter"/>
</dbReference>
<dbReference type="InterPro" id="IPR013083">
    <property type="entry name" value="Znf_RING/FYVE/PHD"/>
</dbReference>
<dbReference type="Pfam" id="PF02891">
    <property type="entry name" value="zf-MIZ"/>
    <property type="match status" value="1"/>
</dbReference>
<dbReference type="InterPro" id="IPR004181">
    <property type="entry name" value="Znf_MIZ"/>
</dbReference>
<evidence type="ECO:0000256" key="3">
    <source>
        <dbReference type="ARBA" id="ARBA00022833"/>
    </source>
</evidence>
<keyword evidence="2 4" id="KW-0863">Zinc-finger</keyword>
<proteinExistence type="predicted"/>